<evidence type="ECO:0000256" key="6">
    <source>
        <dbReference type="SAM" id="MobiDB-lite"/>
    </source>
</evidence>
<keyword evidence="9" id="KW-1185">Reference proteome</keyword>
<evidence type="ECO:0000313" key="8">
    <source>
        <dbReference type="EMBL" id="KAK6952713.1"/>
    </source>
</evidence>
<dbReference type="CDD" id="cd02932">
    <property type="entry name" value="OYE_YqiM_FMN"/>
    <property type="match status" value="1"/>
</dbReference>
<evidence type="ECO:0000256" key="4">
    <source>
        <dbReference type="ARBA" id="ARBA00022857"/>
    </source>
</evidence>
<protein>
    <recommendedName>
        <fullName evidence="7">NADH:flavin oxidoreductase/NADH oxidase N-terminal domain-containing protein</fullName>
    </recommendedName>
</protein>
<comment type="cofactor">
    <cofactor evidence="1">
        <name>FMN</name>
        <dbReference type="ChEBI" id="CHEBI:58210"/>
    </cofactor>
</comment>
<gene>
    <name evidence="8" type="ORF">Daesc_005007</name>
</gene>
<dbReference type="Gene3D" id="3.20.20.70">
    <property type="entry name" value="Aldolase class I"/>
    <property type="match status" value="1"/>
</dbReference>
<dbReference type="InterPro" id="IPR044152">
    <property type="entry name" value="YqjM-like"/>
</dbReference>
<dbReference type="GO" id="GO:0010181">
    <property type="term" value="F:FMN binding"/>
    <property type="evidence" value="ECO:0007669"/>
    <property type="project" value="InterPro"/>
</dbReference>
<feature type="domain" description="NADH:flavin oxidoreductase/NADH oxidase N-terminal" evidence="7">
    <location>
        <begin position="51"/>
        <end position="399"/>
    </location>
</feature>
<evidence type="ECO:0000256" key="1">
    <source>
        <dbReference type="ARBA" id="ARBA00001917"/>
    </source>
</evidence>
<organism evidence="8 9">
    <name type="scientific">Daldinia eschscholtzii</name>
    <dbReference type="NCBI Taxonomy" id="292717"/>
    <lineage>
        <taxon>Eukaryota</taxon>
        <taxon>Fungi</taxon>
        <taxon>Dikarya</taxon>
        <taxon>Ascomycota</taxon>
        <taxon>Pezizomycotina</taxon>
        <taxon>Sordariomycetes</taxon>
        <taxon>Xylariomycetidae</taxon>
        <taxon>Xylariales</taxon>
        <taxon>Hypoxylaceae</taxon>
        <taxon>Daldinia</taxon>
    </lineage>
</organism>
<evidence type="ECO:0000256" key="2">
    <source>
        <dbReference type="ARBA" id="ARBA00022630"/>
    </source>
</evidence>
<evidence type="ECO:0000256" key="5">
    <source>
        <dbReference type="ARBA" id="ARBA00023002"/>
    </source>
</evidence>
<keyword evidence="2" id="KW-0285">Flavoprotein</keyword>
<reference evidence="8 9" key="1">
    <citation type="journal article" date="2024" name="Front Chem Biol">
        <title>Unveiling the potential of Daldinia eschscholtzii MFLUCC 19-0629 through bioactivity and bioinformatics studies for enhanced sustainable agriculture production.</title>
        <authorList>
            <person name="Brooks S."/>
            <person name="Weaver J.A."/>
            <person name="Klomchit A."/>
            <person name="Alharthi S.A."/>
            <person name="Onlamun T."/>
            <person name="Nurani R."/>
            <person name="Vong T.K."/>
            <person name="Alberti F."/>
            <person name="Greco C."/>
        </authorList>
    </citation>
    <scope>NUCLEOTIDE SEQUENCE [LARGE SCALE GENOMIC DNA]</scope>
    <source>
        <strain evidence="8">MFLUCC 19-0629</strain>
    </source>
</reference>
<dbReference type="SUPFAM" id="SSF51395">
    <property type="entry name" value="FMN-linked oxidoreductases"/>
    <property type="match status" value="1"/>
</dbReference>
<accession>A0AAX6MJU1</accession>
<dbReference type="Proteomes" id="UP001369815">
    <property type="component" value="Unassembled WGS sequence"/>
</dbReference>
<keyword evidence="3" id="KW-0288">FMN</keyword>
<sequence>MPAANDVNGSKAKPLSIPNKAAKGVPFFTPAQEPPAGTALDPQPDGSPIPKLFTPLKIRGVTLQNRIMLSPLCQYSAENGFHTPWHLTHLGGIIQRGPGLTMIEATAVQARGRITPNDSGLWLDDHMEGIKRTVDFAHSQGQHIAIQLAHAGRKASALAPWLHRGATAAADVGGWPDDVVAPSAIPFDENHVVPKALTLEEIAQLKLDFVAAAKRAIKIGFDVIELHSAHGYLLHEFLSPVTNHRTDQYGGSFENRTRLILELADELRAVMPADMPLFVRISATDWLEGVEGYTGDSWKSEDSVRLSTLLVQHGVDVIDVSSAGNHPLQKITRGPGYQAPFAKAIKRAVGDSAYVVTVGTIMSGKQANDLLVGGNDADDTPVDIAGVGRMFQKNPGLVWSWAEEVCDKHYLSKQSATIRWSMTANNL</sequence>
<dbReference type="GO" id="GO:0050661">
    <property type="term" value="F:NADP binding"/>
    <property type="evidence" value="ECO:0007669"/>
    <property type="project" value="InterPro"/>
</dbReference>
<evidence type="ECO:0000256" key="3">
    <source>
        <dbReference type="ARBA" id="ARBA00022643"/>
    </source>
</evidence>
<dbReference type="InterPro" id="IPR001155">
    <property type="entry name" value="OxRdtase_FMN_N"/>
</dbReference>
<keyword evidence="4" id="KW-0521">NADP</keyword>
<keyword evidence="5" id="KW-0560">Oxidoreductase</keyword>
<dbReference type="PANTHER" id="PTHR43303:SF4">
    <property type="entry name" value="NADPH DEHYDROGENASE C23G7.10C-RELATED"/>
    <property type="match status" value="1"/>
</dbReference>
<feature type="region of interest" description="Disordered" evidence="6">
    <location>
        <begin position="1"/>
        <end position="48"/>
    </location>
</feature>
<comment type="caution">
    <text evidence="8">The sequence shown here is derived from an EMBL/GenBank/DDBJ whole genome shotgun (WGS) entry which is preliminary data.</text>
</comment>
<dbReference type="GO" id="GO:0003959">
    <property type="term" value="F:NADPH dehydrogenase activity"/>
    <property type="evidence" value="ECO:0007669"/>
    <property type="project" value="InterPro"/>
</dbReference>
<evidence type="ECO:0000313" key="9">
    <source>
        <dbReference type="Proteomes" id="UP001369815"/>
    </source>
</evidence>
<dbReference type="PANTHER" id="PTHR43303">
    <property type="entry name" value="NADPH DEHYDROGENASE C23G7.10C-RELATED"/>
    <property type="match status" value="1"/>
</dbReference>
<dbReference type="AlphaFoldDB" id="A0AAX6MJU1"/>
<name>A0AAX6MJU1_9PEZI</name>
<dbReference type="EMBL" id="JBANMG010000005">
    <property type="protein sequence ID" value="KAK6952713.1"/>
    <property type="molecule type" value="Genomic_DNA"/>
</dbReference>
<dbReference type="Pfam" id="PF00724">
    <property type="entry name" value="Oxidored_FMN"/>
    <property type="match status" value="1"/>
</dbReference>
<proteinExistence type="predicted"/>
<dbReference type="InterPro" id="IPR013785">
    <property type="entry name" value="Aldolase_TIM"/>
</dbReference>
<evidence type="ECO:0000259" key="7">
    <source>
        <dbReference type="Pfam" id="PF00724"/>
    </source>
</evidence>